<name>A0A0X3NXS4_SCHSO</name>
<dbReference type="PIRSF" id="PIRSF000988">
    <property type="entry name" value="DNase_I_euk"/>
    <property type="match status" value="1"/>
</dbReference>
<evidence type="ECO:0000256" key="2">
    <source>
        <dbReference type="ARBA" id="ARBA00022722"/>
    </source>
</evidence>
<keyword evidence="3" id="KW-0378">Hydrolase</keyword>
<comment type="similarity">
    <text evidence="1">Belongs to the DNase I family.</text>
</comment>
<dbReference type="EMBL" id="GEEE01023529">
    <property type="protein sequence ID" value="JAP39696.1"/>
    <property type="molecule type" value="Transcribed_RNA"/>
</dbReference>
<dbReference type="AlphaFoldDB" id="A0A0X3NXS4"/>
<proteinExistence type="inferred from homology"/>
<evidence type="ECO:0000256" key="4">
    <source>
        <dbReference type="PIRSR" id="PIRSR000988-1"/>
    </source>
</evidence>
<evidence type="ECO:0000256" key="5">
    <source>
        <dbReference type="PIRSR" id="PIRSR000988-2"/>
    </source>
</evidence>
<dbReference type="SUPFAM" id="SSF56219">
    <property type="entry name" value="DNase I-like"/>
    <property type="match status" value="1"/>
</dbReference>
<dbReference type="InterPro" id="IPR016202">
    <property type="entry name" value="DNase_I"/>
</dbReference>
<feature type="active site" evidence="4">
    <location>
        <position position="198"/>
    </location>
</feature>
<feature type="non-terminal residue" evidence="7">
    <location>
        <position position="1"/>
    </location>
</feature>
<feature type="active site" evidence="4">
    <location>
        <position position="147"/>
    </location>
</feature>
<accession>A0A0X3NXS4</accession>
<organism evidence="7">
    <name type="scientific">Schistocephalus solidus</name>
    <name type="common">Tapeworm</name>
    <dbReference type="NCBI Taxonomy" id="70667"/>
    <lineage>
        <taxon>Eukaryota</taxon>
        <taxon>Metazoa</taxon>
        <taxon>Spiralia</taxon>
        <taxon>Lophotrochozoa</taxon>
        <taxon>Platyhelminthes</taxon>
        <taxon>Cestoda</taxon>
        <taxon>Eucestoda</taxon>
        <taxon>Diphyllobothriidea</taxon>
        <taxon>Diphyllobothriidae</taxon>
        <taxon>Schistocephalus</taxon>
    </lineage>
</organism>
<protein>
    <submittedName>
        <fullName evidence="7">Deoxyribonuclease-1</fullName>
    </submittedName>
</protein>
<feature type="domain" description="Endonuclease/exonuclease/phosphatase" evidence="6">
    <location>
        <begin position="66"/>
        <end position="316"/>
    </location>
</feature>
<dbReference type="Pfam" id="PF03372">
    <property type="entry name" value="Exo_endo_phos"/>
    <property type="match status" value="1"/>
</dbReference>
<dbReference type="PANTHER" id="PTHR11371:SF31">
    <property type="entry name" value="EXTRACELLULAR NUCLEASE"/>
    <property type="match status" value="1"/>
</dbReference>
<keyword evidence="5" id="KW-1015">Disulfide bond</keyword>
<dbReference type="PANTHER" id="PTHR11371">
    <property type="entry name" value="DEOXYRIBONUCLEASE"/>
    <property type="match status" value="1"/>
</dbReference>
<dbReference type="GO" id="GO:0004530">
    <property type="term" value="F:deoxyribonuclease I activity"/>
    <property type="evidence" value="ECO:0007669"/>
    <property type="project" value="TreeGrafter"/>
</dbReference>
<evidence type="ECO:0000313" key="7">
    <source>
        <dbReference type="EMBL" id="JAP39696.1"/>
    </source>
</evidence>
<gene>
    <name evidence="7" type="primary">DNAS1</name>
    <name evidence="7" type="ORF">TR135968</name>
</gene>
<dbReference type="InterPro" id="IPR036691">
    <property type="entry name" value="Endo/exonu/phosph_ase_sf"/>
</dbReference>
<dbReference type="PRINTS" id="PR00130">
    <property type="entry name" value="DNASEI"/>
</dbReference>
<feature type="disulfide bond" description="Essential for enzymatic activity" evidence="5">
    <location>
        <begin position="237"/>
        <end position="273"/>
    </location>
</feature>
<dbReference type="GO" id="GO:0003677">
    <property type="term" value="F:DNA binding"/>
    <property type="evidence" value="ECO:0007669"/>
    <property type="project" value="TreeGrafter"/>
</dbReference>
<dbReference type="GO" id="GO:0005634">
    <property type="term" value="C:nucleus"/>
    <property type="evidence" value="ECO:0007669"/>
    <property type="project" value="TreeGrafter"/>
</dbReference>
<keyword evidence="2" id="KW-0540">Nuclease</keyword>
<evidence type="ECO:0000256" key="3">
    <source>
        <dbReference type="ARBA" id="ARBA00022801"/>
    </source>
</evidence>
<dbReference type="Gene3D" id="3.60.10.10">
    <property type="entry name" value="Endonuclease/exonuclease/phosphatase"/>
    <property type="match status" value="1"/>
</dbReference>
<evidence type="ECO:0000259" key="6">
    <source>
        <dbReference type="Pfam" id="PF03372"/>
    </source>
</evidence>
<sequence>KLLLQMIFMTFTIAYLRGYLKCADDENRIITRNESLSRYLITTMPNEKHLLVFILCISTCSAIKIASFNIQIFGKAKSQKTEVMKIISSIIRRYDLVFIQEIRDMSGKAFKRLLMSVNKYNSCKRDEPKTKYHGKTSPRYGRTSSKEQYGVIYNPKKIKLISESEVAVSMADFERPPFCYSFNTVGRNPLTFAALTTHIDPDDVEAEMDNLYSTVAQCTGTTGTDDIIVLGDMNAGCRYLPQTKKQELKFSKDSAYRWLISDDMDTTVGRQDCAYDRFIVRGQRLIRRIVLNSAKPMKFDRIFNLKPDLAKAVSDHYPIEMEIV</sequence>
<reference evidence="7" key="1">
    <citation type="submission" date="2016-01" db="EMBL/GenBank/DDBJ databases">
        <title>Reference transcriptome for the parasite Schistocephalus solidus: insights into the molecular evolution of parasitism.</title>
        <authorList>
            <person name="Hebert F.O."/>
            <person name="Grambauer S."/>
            <person name="Barber I."/>
            <person name="Landry C.R."/>
            <person name="Aubin-Horth N."/>
        </authorList>
    </citation>
    <scope>NUCLEOTIDE SEQUENCE</scope>
</reference>
<evidence type="ECO:0000256" key="1">
    <source>
        <dbReference type="ARBA" id="ARBA00007359"/>
    </source>
</evidence>
<dbReference type="GO" id="GO:0006308">
    <property type="term" value="P:DNA catabolic process"/>
    <property type="evidence" value="ECO:0007669"/>
    <property type="project" value="InterPro"/>
</dbReference>
<dbReference type="InterPro" id="IPR005135">
    <property type="entry name" value="Endo/exonuclease/phosphatase"/>
</dbReference>
<dbReference type="SMART" id="SM00476">
    <property type="entry name" value="DNaseIc"/>
    <property type="match status" value="1"/>
</dbReference>